<dbReference type="InterPro" id="IPR029044">
    <property type="entry name" value="Nucleotide-diphossugar_trans"/>
</dbReference>
<evidence type="ECO:0000313" key="4">
    <source>
        <dbReference type="Proteomes" id="UP000701702"/>
    </source>
</evidence>
<gene>
    <name evidence="3" type="ORF">LMG23994_04379</name>
</gene>
<keyword evidence="4" id="KW-1185">Reference proteome</keyword>
<organism evidence="3 4">
    <name type="scientific">Cupriavidus pinatubonensis</name>
    <dbReference type="NCBI Taxonomy" id="248026"/>
    <lineage>
        <taxon>Bacteria</taxon>
        <taxon>Pseudomonadati</taxon>
        <taxon>Pseudomonadota</taxon>
        <taxon>Betaproteobacteria</taxon>
        <taxon>Burkholderiales</taxon>
        <taxon>Burkholderiaceae</taxon>
        <taxon>Cupriavidus</taxon>
    </lineage>
</organism>
<keyword evidence="1" id="KW-0472">Membrane</keyword>
<dbReference type="InterPro" id="IPR050256">
    <property type="entry name" value="Glycosyltransferase_2"/>
</dbReference>
<dbReference type="Gene3D" id="3.90.550.10">
    <property type="entry name" value="Spore Coat Polysaccharide Biosynthesis Protein SpsA, Chain A"/>
    <property type="match status" value="1"/>
</dbReference>
<comment type="caution">
    <text evidence="3">The sequence shown here is derived from an EMBL/GenBank/DDBJ whole genome shotgun (WGS) entry which is preliminary data.</text>
</comment>
<proteinExistence type="predicted"/>
<dbReference type="InterPro" id="IPR001173">
    <property type="entry name" value="Glyco_trans_2-like"/>
</dbReference>
<keyword evidence="1" id="KW-1133">Transmembrane helix</keyword>
<dbReference type="PANTHER" id="PTHR48090">
    <property type="entry name" value="UNDECAPRENYL-PHOSPHATE 4-DEOXY-4-FORMAMIDO-L-ARABINOSE TRANSFERASE-RELATED"/>
    <property type="match status" value="1"/>
</dbReference>
<accession>A0ABN7Z617</accession>
<evidence type="ECO:0000259" key="2">
    <source>
        <dbReference type="Pfam" id="PF00535"/>
    </source>
</evidence>
<sequence length="333" mass="36616">MIAVVIPCFKVKGHILGVIARIGPEVDAIYVVDDCCPEGSGDFVDAHCQDSRVRVLRHATNQGVGGAMITGYQRAAVDGATVIVKIDGDGQMDPSDIRRFVHPILAGKADYTKGNRFFDIEFLASMPTLRIFGNAVLSFVSKISSGYWNVMDPTNGYTAIHGGLIKYLPTEKIDRRYFFESDMLFRLNVLRAVVVDIPMESVYGDEISNLNIKKVALEFPGKYLSRFAKRLFYSYFLRDFNFGSVELLFGLLLVMVGAGFGFWHWHLAMLAGVSATSGQVMLAALPILVGIQLLVSAIGYDISSVPKDPVHETLPSILGTNLVRLTKGESHVE</sequence>
<protein>
    <recommendedName>
        <fullName evidence="2">Glycosyltransferase 2-like domain-containing protein</fullName>
    </recommendedName>
</protein>
<dbReference type="PANTHER" id="PTHR48090:SF6">
    <property type="entry name" value="SLR5056 PROTEIN"/>
    <property type="match status" value="1"/>
</dbReference>
<dbReference type="Proteomes" id="UP000701702">
    <property type="component" value="Unassembled WGS sequence"/>
</dbReference>
<feature type="transmembrane region" description="Helical" evidence="1">
    <location>
        <begin position="280"/>
        <end position="300"/>
    </location>
</feature>
<evidence type="ECO:0000313" key="3">
    <source>
        <dbReference type="EMBL" id="CAG9180240.1"/>
    </source>
</evidence>
<dbReference type="SUPFAM" id="SSF53448">
    <property type="entry name" value="Nucleotide-diphospho-sugar transferases"/>
    <property type="match status" value="1"/>
</dbReference>
<evidence type="ECO:0000256" key="1">
    <source>
        <dbReference type="SAM" id="Phobius"/>
    </source>
</evidence>
<dbReference type="Pfam" id="PF00535">
    <property type="entry name" value="Glycos_transf_2"/>
    <property type="match status" value="1"/>
</dbReference>
<name>A0ABN7Z617_9BURK</name>
<dbReference type="EMBL" id="CAJZAF010000026">
    <property type="protein sequence ID" value="CAG9180240.1"/>
    <property type="molecule type" value="Genomic_DNA"/>
</dbReference>
<feature type="transmembrane region" description="Helical" evidence="1">
    <location>
        <begin position="247"/>
        <end position="268"/>
    </location>
</feature>
<reference evidence="3 4" key="1">
    <citation type="submission" date="2021-08" db="EMBL/GenBank/DDBJ databases">
        <authorList>
            <person name="Peeters C."/>
        </authorList>
    </citation>
    <scope>NUCLEOTIDE SEQUENCE [LARGE SCALE GENOMIC DNA]</scope>
    <source>
        <strain evidence="3 4">LMG 23994</strain>
    </source>
</reference>
<keyword evidence="1" id="KW-0812">Transmembrane</keyword>
<dbReference type="CDD" id="cd04179">
    <property type="entry name" value="DPM_DPG-synthase_like"/>
    <property type="match status" value="1"/>
</dbReference>
<feature type="domain" description="Glycosyltransferase 2-like" evidence="2">
    <location>
        <begin position="4"/>
        <end position="160"/>
    </location>
</feature>